<dbReference type="GO" id="GO:0006631">
    <property type="term" value="P:fatty acid metabolic process"/>
    <property type="evidence" value="ECO:0007669"/>
    <property type="project" value="UniProtKB-KW"/>
</dbReference>
<sequence length="241" mass="26223">MAAIPILQRLIVPATSKHTATVIFVHGLGDSGHGWKPVAEMFGADQQLQHVKWVLPHAPVEPVTANQGMRMPSWFDIIEFGFKSTEDEKGMLKTASSLNKLISEEVDAGIDPSRIILGGFSQGGTMSLLTGLTNERKLGGLIVLSAWLPLRHKIKAMTSDHAKSIPIFWGQGKQDELIRPALSKLSVEFVKNELGFAYASSQTEATGVAYKQYNGVGHSVNDQELADLKAWIKNAIPPTKA</sequence>
<keyword evidence="5" id="KW-0719">Serine esterase</keyword>
<dbReference type="Proteomes" id="UP000307440">
    <property type="component" value="Unassembled WGS sequence"/>
</dbReference>
<comment type="similarity">
    <text evidence="2">Belongs to the AB hydrolase superfamily. AB hydrolase 2 family.</text>
</comment>
<dbReference type="SUPFAM" id="SSF53474">
    <property type="entry name" value="alpha/beta-Hydrolases"/>
    <property type="match status" value="1"/>
</dbReference>
<evidence type="ECO:0000256" key="3">
    <source>
        <dbReference type="ARBA" id="ARBA00012423"/>
    </source>
</evidence>
<evidence type="ECO:0000256" key="4">
    <source>
        <dbReference type="ARBA" id="ARBA00014923"/>
    </source>
</evidence>
<dbReference type="InterPro" id="IPR029058">
    <property type="entry name" value="AB_hydrolase_fold"/>
</dbReference>
<dbReference type="Pfam" id="PF02230">
    <property type="entry name" value="Abhydrolase_2"/>
    <property type="match status" value="1"/>
</dbReference>
<evidence type="ECO:0000259" key="13">
    <source>
        <dbReference type="Pfam" id="PF02230"/>
    </source>
</evidence>
<name>A0A5C3L1G1_COPMA</name>
<evidence type="ECO:0000256" key="12">
    <source>
        <dbReference type="ARBA" id="ARBA00047337"/>
    </source>
</evidence>
<dbReference type="GO" id="GO:0052689">
    <property type="term" value="F:carboxylic ester hydrolase activity"/>
    <property type="evidence" value="ECO:0007669"/>
    <property type="project" value="UniProtKB-KW"/>
</dbReference>
<dbReference type="STRING" id="230819.A0A5C3L1G1"/>
<comment type="function">
    <text evidence="10">Hydrolyzes fatty acids from S-acylated cysteine residues in proteins with a strong preference for palmitoylated G-alpha proteins over other acyl substrates. Mediates the deacylation of G-alpha proteins such as GPA1 in vivo, but has weak or no activity toward palmitoylated Ras proteins. Has weak lysophospholipase activity in vitro; however such activity may not exist in vivo.</text>
</comment>
<evidence type="ECO:0000256" key="8">
    <source>
        <dbReference type="ARBA" id="ARBA00022832"/>
    </source>
</evidence>
<comment type="subcellular location">
    <subcellularLocation>
        <location evidence="1">Cytoplasm</location>
    </subcellularLocation>
</comment>
<reference evidence="14 15" key="1">
    <citation type="journal article" date="2019" name="Nat. Ecol. Evol.">
        <title>Megaphylogeny resolves global patterns of mushroom evolution.</title>
        <authorList>
            <person name="Varga T."/>
            <person name="Krizsan K."/>
            <person name="Foldi C."/>
            <person name="Dima B."/>
            <person name="Sanchez-Garcia M."/>
            <person name="Sanchez-Ramirez S."/>
            <person name="Szollosi G.J."/>
            <person name="Szarkandi J.G."/>
            <person name="Papp V."/>
            <person name="Albert L."/>
            <person name="Andreopoulos W."/>
            <person name="Angelini C."/>
            <person name="Antonin V."/>
            <person name="Barry K.W."/>
            <person name="Bougher N.L."/>
            <person name="Buchanan P."/>
            <person name="Buyck B."/>
            <person name="Bense V."/>
            <person name="Catcheside P."/>
            <person name="Chovatia M."/>
            <person name="Cooper J."/>
            <person name="Damon W."/>
            <person name="Desjardin D."/>
            <person name="Finy P."/>
            <person name="Geml J."/>
            <person name="Haridas S."/>
            <person name="Hughes K."/>
            <person name="Justo A."/>
            <person name="Karasinski D."/>
            <person name="Kautmanova I."/>
            <person name="Kiss B."/>
            <person name="Kocsube S."/>
            <person name="Kotiranta H."/>
            <person name="LaButti K.M."/>
            <person name="Lechner B.E."/>
            <person name="Liimatainen K."/>
            <person name="Lipzen A."/>
            <person name="Lukacs Z."/>
            <person name="Mihaltcheva S."/>
            <person name="Morgado L.N."/>
            <person name="Niskanen T."/>
            <person name="Noordeloos M.E."/>
            <person name="Ohm R.A."/>
            <person name="Ortiz-Santana B."/>
            <person name="Ovrebo C."/>
            <person name="Racz N."/>
            <person name="Riley R."/>
            <person name="Savchenko A."/>
            <person name="Shiryaev A."/>
            <person name="Soop K."/>
            <person name="Spirin V."/>
            <person name="Szebenyi C."/>
            <person name="Tomsovsky M."/>
            <person name="Tulloss R.E."/>
            <person name="Uehling J."/>
            <person name="Grigoriev I.V."/>
            <person name="Vagvolgyi C."/>
            <person name="Papp T."/>
            <person name="Martin F.M."/>
            <person name="Miettinen O."/>
            <person name="Hibbett D.S."/>
            <person name="Nagy L.G."/>
        </authorList>
    </citation>
    <scope>NUCLEOTIDE SEQUENCE [LARGE SCALE GENOMIC DNA]</scope>
    <source>
        <strain evidence="14 15">CBS 121175</strain>
    </source>
</reference>
<keyword evidence="9" id="KW-0443">Lipid metabolism</keyword>
<protein>
    <recommendedName>
        <fullName evidence="4">Acyl-protein thioesterase 1</fullName>
        <ecNumber evidence="3">3.1.2.22</ecNumber>
    </recommendedName>
    <alternativeName>
        <fullName evidence="11">Palmitoyl-protein hydrolase</fullName>
    </alternativeName>
</protein>
<dbReference type="PANTHER" id="PTHR10655:SF17">
    <property type="entry name" value="LYSOPHOSPHOLIPASE-LIKE PROTEIN 1"/>
    <property type="match status" value="1"/>
</dbReference>
<evidence type="ECO:0000256" key="7">
    <source>
        <dbReference type="ARBA" id="ARBA00022801"/>
    </source>
</evidence>
<evidence type="ECO:0000256" key="1">
    <source>
        <dbReference type="ARBA" id="ARBA00004496"/>
    </source>
</evidence>
<dbReference type="EMBL" id="ML210180">
    <property type="protein sequence ID" value="TFK25923.1"/>
    <property type="molecule type" value="Genomic_DNA"/>
</dbReference>
<proteinExistence type="inferred from homology"/>
<dbReference type="GO" id="GO:0005737">
    <property type="term" value="C:cytoplasm"/>
    <property type="evidence" value="ECO:0007669"/>
    <property type="project" value="UniProtKB-SubCell"/>
</dbReference>
<dbReference type="InterPro" id="IPR050565">
    <property type="entry name" value="LYPA1-2/EST-like"/>
</dbReference>
<feature type="domain" description="Phospholipase/carboxylesterase/thioesterase" evidence="13">
    <location>
        <begin position="11"/>
        <end position="234"/>
    </location>
</feature>
<dbReference type="Gene3D" id="3.40.50.1820">
    <property type="entry name" value="alpha/beta hydrolase"/>
    <property type="match status" value="1"/>
</dbReference>
<keyword evidence="15" id="KW-1185">Reference proteome</keyword>
<evidence type="ECO:0000256" key="10">
    <source>
        <dbReference type="ARBA" id="ARBA00029392"/>
    </source>
</evidence>
<keyword evidence="8" id="KW-0276">Fatty acid metabolism</keyword>
<dbReference type="AlphaFoldDB" id="A0A5C3L1G1"/>
<evidence type="ECO:0000256" key="6">
    <source>
        <dbReference type="ARBA" id="ARBA00022490"/>
    </source>
</evidence>
<dbReference type="PANTHER" id="PTHR10655">
    <property type="entry name" value="LYSOPHOSPHOLIPASE-RELATED"/>
    <property type="match status" value="1"/>
</dbReference>
<evidence type="ECO:0000256" key="9">
    <source>
        <dbReference type="ARBA" id="ARBA00023098"/>
    </source>
</evidence>
<comment type="catalytic activity">
    <reaction evidence="12">
        <text>S-hexadecanoyl-L-cysteinyl-[protein] + H2O = L-cysteinyl-[protein] + hexadecanoate + H(+)</text>
        <dbReference type="Rhea" id="RHEA:19233"/>
        <dbReference type="Rhea" id="RHEA-COMP:10131"/>
        <dbReference type="Rhea" id="RHEA-COMP:11032"/>
        <dbReference type="ChEBI" id="CHEBI:7896"/>
        <dbReference type="ChEBI" id="CHEBI:15377"/>
        <dbReference type="ChEBI" id="CHEBI:15378"/>
        <dbReference type="ChEBI" id="CHEBI:29950"/>
        <dbReference type="ChEBI" id="CHEBI:74151"/>
        <dbReference type="EC" id="3.1.2.22"/>
    </reaction>
</comment>
<keyword evidence="7" id="KW-0378">Hydrolase</keyword>
<accession>A0A5C3L1G1</accession>
<organism evidence="14 15">
    <name type="scientific">Coprinopsis marcescibilis</name>
    <name type="common">Agaric fungus</name>
    <name type="synonym">Psathyrella marcescibilis</name>
    <dbReference type="NCBI Taxonomy" id="230819"/>
    <lineage>
        <taxon>Eukaryota</taxon>
        <taxon>Fungi</taxon>
        <taxon>Dikarya</taxon>
        <taxon>Basidiomycota</taxon>
        <taxon>Agaricomycotina</taxon>
        <taxon>Agaricomycetes</taxon>
        <taxon>Agaricomycetidae</taxon>
        <taxon>Agaricales</taxon>
        <taxon>Agaricineae</taxon>
        <taxon>Psathyrellaceae</taxon>
        <taxon>Coprinopsis</taxon>
    </lineage>
</organism>
<dbReference type="FunFam" id="3.40.50.1820:FF:000010">
    <property type="entry name" value="Acyl-protein thioesterase 2"/>
    <property type="match status" value="1"/>
</dbReference>
<evidence type="ECO:0000256" key="11">
    <source>
        <dbReference type="ARBA" id="ARBA00031195"/>
    </source>
</evidence>
<dbReference type="EC" id="3.1.2.22" evidence="3"/>
<dbReference type="GO" id="GO:0008474">
    <property type="term" value="F:palmitoyl-(protein) hydrolase activity"/>
    <property type="evidence" value="ECO:0007669"/>
    <property type="project" value="UniProtKB-EC"/>
</dbReference>
<keyword evidence="6" id="KW-0963">Cytoplasm</keyword>
<evidence type="ECO:0000313" key="14">
    <source>
        <dbReference type="EMBL" id="TFK25923.1"/>
    </source>
</evidence>
<evidence type="ECO:0000256" key="5">
    <source>
        <dbReference type="ARBA" id="ARBA00022487"/>
    </source>
</evidence>
<gene>
    <name evidence="14" type="ORF">FA15DRAFT_638388</name>
</gene>
<dbReference type="OrthoDB" id="2418081at2759"/>
<dbReference type="InterPro" id="IPR003140">
    <property type="entry name" value="PLipase/COase/thioEstase"/>
</dbReference>
<evidence type="ECO:0000313" key="15">
    <source>
        <dbReference type="Proteomes" id="UP000307440"/>
    </source>
</evidence>
<evidence type="ECO:0000256" key="2">
    <source>
        <dbReference type="ARBA" id="ARBA00006499"/>
    </source>
</evidence>